<dbReference type="Pfam" id="PF22936">
    <property type="entry name" value="Pol_BBD"/>
    <property type="match status" value="1"/>
</dbReference>
<dbReference type="AlphaFoldDB" id="A0A314KKD0"/>
<evidence type="ECO:0000313" key="2">
    <source>
        <dbReference type="EMBL" id="OIT29723.1"/>
    </source>
</evidence>
<gene>
    <name evidence="2" type="ORF">A4A49_63982</name>
</gene>
<protein>
    <recommendedName>
        <fullName evidence="1">Retrovirus-related Pol polyprotein from transposon TNT 1-94-like beta-barrel domain-containing protein</fullName>
    </recommendedName>
</protein>
<reference evidence="2" key="1">
    <citation type="submission" date="2016-11" db="EMBL/GenBank/DDBJ databases">
        <title>The genome of Nicotiana attenuata.</title>
        <authorList>
            <person name="Xu S."/>
            <person name="Brockmoeller T."/>
            <person name="Gaquerel E."/>
            <person name="Navarro A."/>
            <person name="Kuhl H."/>
            <person name="Gase K."/>
            <person name="Ling Z."/>
            <person name="Zhou W."/>
            <person name="Kreitzer C."/>
            <person name="Stanke M."/>
            <person name="Tang H."/>
            <person name="Lyons E."/>
            <person name="Pandey P."/>
            <person name="Pandey S.P."/>
            <person name="Timmermann B."/>
            <person name="Baldwin I.T."/>
        </authorList>
    </citation>
    <scope>NUCLEOTIDE SEQUENCE [LARGE SCALE GENOMIC DNA]</scope>
    <source>
        <strain evidence="2">UT</strain>
    </source>
</reference>
<accession>A0A314KKD0</accession>
<evidence type="ECO:0000259" key="1">
    <source>
        <dbReference type="Pfam" id="PF22936"/>
    </source>
</evidence>
<feature type="non-terminal residue" evidence="2">
    <location>
        <position position="1"/>
    </location>
</feature>
<comment type="caution">
    <text evidence="2">The sequence shown here is derived from an EMBL/GenBank/DDBJ whole genome shotgun (WGS) entry which is preliminary data.</text>
</comment>
<keyword evidence="3" id="KW-1185">Reference proteome</keyword>
<dbReference type="EMBL" id="MJEQ01001711">
    <property type="protein sequence ID" value="OIT29723.1"/>
    <property type="molecule type" value="Genomic_DNA"/>
</dbReference>
<name>A0A314KKD0_NICAT</name>
<sequence length="148" mass="16392">IFTPEQYQQILRMLSEEKGPAEEQTTVDVANMAGNSITDQWIICTGASNHIVSSLDLLSCPKPVSHSKSTSVHLPNGQSTQITHTGSYALSNNQTLHNVLYVPKFKYNLLSVSRYTKELYCIVSFYPDFCLFQDLFGGNVRGNGSLQG</sequence>
<dbReference type="Proteomes" id="UP000187609">
    <property type="component" value="Unassembled WGS sequence"/>
</dbReference>
<feature type="non-terminal residue" evidence="2">
    <location>
        <position position="148"/>
    </location>
</feature>
<feature type="domain" description="Retrovirus-related Pol polyprotein from transposon TNT 1-94-like beta-barrel" evidence="1">
    <location>
        <begin position="41"/>
        <end position="118"/>
    </location>
</feature>
<organism evidence="2 3">
    <name type="scientific">Nicotiana attenuata</name>
    <name type="common">Coyote tobacco</name>
    <dbReference type="NCBI Taxonomy" id="49451"/>
    <lineage>
        <taxon>Eukaryota</taxon>
        <taxon>Viridiplantae</taxon>
        <taxon>Streptophyta</taxon>
        <taxon>Embryophyta</taxon>
        <taxon>Tracheophyta</taxon>
        <taxon>Spermatophyta</taxon>
        <taxon>Magnoliopsida</taxon>
        <taxon>eudicotyledons</taxon>
        <taxon>Gunneridae</taxon>
        <taxon>Pentapetalae</taxon>
        <taxon>asterids</taxon>
        <taxon>lamiids</taxon>
        <taxon>Solanales</taxon>
        <taxon>Solanaceae</taxon>
        <taxon>Nicotianoideae</taxon>
        <taxon>Nicotianeae</taxon>
        <taxon>Nicotiana</taxon>
    </lineage>
</organism>
<evidence type="ECO:0000313" key="3">
    <source>
        <dbReference type="Proteomes" id="UP000187609"/>
    </source>
</evidence>
<proteinExistence type="predicted"/>
<dbReference type="Gramene" id="OIT29723">
    <property type="protein sequence ID" value="OIT29723"/>
    <property type="gene ID" value="A4A49_63982"/>
</dbReference>
<dbReference type="InterPro" id="IPR054722">
    <property type="entry name" value="PolX-like_BBD"/>
</dbReference>